<sequence length="280" mass="31170">MNKVTIADGSNMLSSNLTKQDGEKKEIGPAVVGVDKQQKVIEVPIIKGTSATNHEEIVKHYDEVAEKKISAPNGGNTEHDQQSLMNKALTILLEDPMKQNKGLMLIKDLSNVIYQMPLQNINQDTIENLQISIASEEVSEDKEEGEKDSNLQIVCKEVGISLKVISTNRKIKSRGDNNSVVPTRVQGKRNLSVWGRNQSNLDELGSKNEQEKSSKFWGIGVGRRATQSAPHKFLKVRIWGTAPLRAPQPRFCSLESGARRHSTRVARSSTLSHFFPFEFP</sequence>
<dbReference type="Proteomes" id="UP000011115">
    <property type="component" value="Unassembled WGS sequence"/>
</dbReference>
<proteinExistence type="predicted"/>
<organism evidence="1 2">
    <name type="scientific">Solanum tuberosum</name>
    <name type="common">Potato</name>
    <dbReference type="NCBI Taxonomy" id="4113"/>
    <lineage>
        <taxon>Eukaryota</taxon>
        <taxon>Viridiplantae</taxon>
        <taxon>Streptophyta</taxon>
        <taxon>Embryophyta</taxon>
        <taxon>Tracheophyta</taxon>
        <taxon>Spermatophyta</taxon>
        <taxon>Magnoliopsida</taxon>
        <taxon>eudicotyledons</taxon>
        <taxon>Gunneridae</taxon>
        <taxon>Pentapetalae</taxon>
        <taxon>asterids</taxon>
        <taxon>lamiids</taxon>
        <taxon>Solanales</taxon>
        <taxon>Solanaceae</taxon>
        <taxon>Solanoideae</taxon>
        <taxon>Solaneae</taxon>
        <taxon>Solanum</taxon>
    </lineage>
</organism>
<evidence type="ECO:0000313" key="1">
    <source>
        <dbReference type="EnsemblPlants" id="PGSC0003DMT400096366"/>
    </source>
</evidence>
<dbReference type="EnsemblPlants" id="PGSC0003DMT400096366">
    <property type="protein sequence ID" value="PGSC0003DMT400096366"/>
    <property type="gene ID" value="PGSC0003DMG400045937"/>
</dbReference>
<reference evidence="2" key="1">
    <citation type="journal article" date="2011" name="Nature">
        <title>Genome sequence and analysis of the tuber crop potato.</title>
        <authorList>
            <consortium name="The Potato Genome Sequencing Consortium"/>
        </authorList>
    </citation>
    <scope>NUCLEOTIDE SEQUENCE [LARGE SCALE GENOMIC DNA]</scope>
    <source>
        <strain evidence="2">cv. DM1-3 516 R44</strain>
    </source>
</reference>
<evidence type="ECO:0000313" key="2">
    <source>
        <dbReference type="Proteomes" id="UP000011115"/>
    </source>
</evidence>
<dbReference type="InParanoid" id="M1DY97"/>
<reference evidence="1" key="2">
    <citation type="submission" date="2015-06" db="UniProtKB">
        <authorList>
            <consortium name="EnsemblPlants"/>
        </authorList>
    </citation>
    <scope>IDENTIFICATION</scope>
    <source>
        <strain evidence="1">DM1-3 516 R44</strain>
    </source>
</reference>
<dbReference type="AlphaFoldDB" id="M1DY97"/>
<dbReference type="HOGENOM" id="CLU_995379_0_0_1"/>
<accession>M1DY97</accession>
<dbReference type="Gramene" id="PGSC0003DMT400096366">
    <property type="protein sequence ID" value="PGSC0003DMT400096366"/>
    <property type="gene ID" value="PGSC0003DMG400045937"/>
</dbReference>
<name>M1DY97_SOLTU</name>
<dbReference type="PaxDb" id="4113-PGSC0003DMT400096366"/>
<keyword evidence="2" id="KW-1185">Reference proteome</keyword>
<protein>
    <submittedName>
        <fullName evidence="1">Uncharacterized protein</fullName>
    </submittedName>
</protein>